<organism evidence="2 3">
    <name type="scientific">Mauremys mutica</name>
    <name type="common">yellowpond turtle</name>
    <dbReference type="NCBI Taxonomy" id="74926"/>
    <lineage>
        <taxon>Eukaryota</taxon>
        <taxon>Metazoa</taxon>
        <taxon>Chordata</taxon>
        <taxon>Craniata</taxon>
        <taxon>Vertebrata</taxon>
        <taxon>Euteleostomi</taxon>
        <taxon>Archelosauria</taxon>
        <taxon>Testudinata</taxon>
        <taxon>Testudines</taxon>
        <taxon>Cryptodira</taxon>
        <taxon>Durocryptodira</taxon>
        <taxon>Testudinoidea</taxon>
        <taxon>Geoemydidae</taxon>
        <taxon>Geoemydinae</taxon>
        <taxon>Mauremys</taxon>
    </lineage>
</organism>
<protein>
    <submittedName>
        <fullName evidence="2">Uncharacterized protein</fullName>
    </submittedName>
</protein>
<gene>
    <name evidence="2" type="ORF">KIL84_023370</name>
</gene>
<dbReference type="Proteomes" id="UP000827986">
    <property type="component" value="Unassembled WGS sequence"/>
</dbReference>
<dbReference type="AlphaFoldDB" id="A0A9D4ARG3"/>
<evidence type="ECO:0000313" key="2">
    <source>
        <dbReference type="EMBL" id="KAH1165811.1"/>
    </source>
</evidence>
<name>A0A9D4ARG3_9SAUR</name>
<proteinExistence type="predicted"/>
<dbReference type="EMBL" id="JAHDVG010000488">
    <property type="protein sequence ID" value="KAH1165811.1"/>
    <property type="molecule type" value="Genomic_DNA"/>
</dbReference>
<sequence>MGALKDCDWVEVLARMSDVFQNGGRIFWKQVAQDQRLAPPSSGDKNALNPSESLDVTFPEGRNSKVSSWDVQ</sequence>
<feature type="region of interest" description="Disordered" evidence="1">
    <location>
        <begin position="37"/>
        <end position="72"/>
    </location>
</feature>
<evidence type="ECO:0000313" key="3">
    <source>
        <dbReference type="Proteomes" id="UP000827986"/>
    </source>
</evidence>
<keyword evidence="3" id="KW-1185">Reference proteome</keyword>
<accession>A0A9D4ARG3</accession>
<evidence type="ECO:0000256" key="1">
    <source>
        <dbReference type="SAM" id="MobiDB-lite"/>
    </source>
</evidence>
<comment type="caution">
    <text evidence="2">The sequence shown here is derived from an EMBL/GenBank/DDBJ whole genome shotgun (WGS) entry which is preliminary data.</text>
</comment>
<reference evidence="2" key="1">
    <citation type="submission" date="2021-09" db="EMBL/GenBank/DDBJ databases">
        <title>The genome of Mauremys mutica provides insights into the evolution of semi-aquatic lifestyle.</title>
        <authorList>
            <person name="Gong S."/>
            <person name="Gao Y."/>
        </authorList>
    </citation>
    <scope>NUCLEOTIDE SEQUENCE</scope>
    <source>
        <strain evidence="2">MM-2020</strain>
        <tissue evidence="2">Muscle</tissue>
    </source>
</reference>